<dbReference type="EMBL" id="QKZK01000003">
    <property type="protein sequence ID" value="PZX20001.1"/>
    <property type="molecule type" value="Genomic_DNA"/>
</dbReference>
<proteinExistence type="predicted"/>
<organism evidence="2 3">
    <name type="scientific">Breznakibacter xylanolyticus</name>
    <dbReference type="NCBI Taxonomy" id="990"/>
    <lineage>
        <taxon>Bacteria</taxon>
        <taxon>Pseudomonadati</taxon>
        <taxon>Bacteroidota</taxon>
        <taxon>Bacteroidia</taxon>
        <taxon>Marinilabiliales</taxon>
        <taxon>Marinilabiliaceae</taxon>
        <taxon>Breznakibacter</taxon>
    </lineage>
</organism>
<name>A0A2W7NHT6_9BACT</name>
<sequence length="92" mass="10399">MEFAKKQSELAGLSVANWLRKAAFSKKALVAKVSPMHRAYYRQLVGMSTNLNQISRKLNSGQYTKIHSEIQAATELLKKINQLFLKDDSEAD</sequence>
<dbReference type="AlphaFoldDB" id="A0A2W7NHT6"/>
<keyword evidence="3" id="KW-1185">Reference proteome</keyword>
<dbReference type="Pfam" id="PF05713">
    <property type="entry name" value="MobC"/>
    <property type="match status" value="1"/>
</dbReference>
<dbReference type="InterPro" id="IPR008687">
    <property type="entry name" value="MobC"/>
</dbReference>
<comment type="caution">
    <text evidence="2">The sequence shown here is derived from an EMBL/GenBank/DDBJ whole genome shotgun (WGS) entry which is preliminary data.</text>
</comment>
<protein>
    <submittedName>
        <fullName evidence="2">Mobilization protein MobC</fullName>
    </submittedName>
</protein>
<evidence type="ECO:0000313" key="2">
    <source>
        <dbReference type="EMBL" id="PZX20001.1"/>
    </source>
</evidence>
<accession>A0A2W7NHT6</accession>
<gene>
    <name evidence="2" type="ORF">LX69_00451</name>
</gene>
<evidence type="ECO:0000259" key="1">
    <source>
        <dbReference type="Pfam" id="PF05713"/>
    </source>
</evidence>
<reference evidence="2 3" key="1">
    <citation type="submission" date="2018-06" db="EMBL/GenBank/DDBJ databases">
        <title>Genomic Encyclopedia of Archaeal and Bacterial Type Strains, Phase II (KMG-II): from individual species to whole genera.</title>
        <authorList>
            <person name="Goeker M."/>
        </authorList>
    </citation>
    <scope>NUCLEOTIDE SEQUENCE [LARGE SCALE GENOMIC DNA]</scope>
    <source>
        <strain evidence="2 3">DSM 6779</strain>
    </source>
</reference>
<dbReference type="Proteomes" id="UP000249239">
    <property type="component" value="Unassembled WGS sequence"/>
</dbReference>
<feature type="domain" description="Bacterial mobilisation" evidence="1">
    <location>
        <begin position="42"/>
        <end position="83"/>
    </location>
</feature>
<evidence type="ECO:0000313" key="3">
    <source>
        <dbReference type="Proteomes" id="UP000249239"/>
    </source>
</evidence>